<reference evidence="3 4" key="1">
    <citation type="submission" date="2023-01" db="EMBL/GenBank/DDBJ databases">
        <title>Draft genome sequence of Nocardiopsis sp. RSe5-2 isolated from halophytes.</title>
        <authorList>
            <person name="Duangmal K."/>
            <person name="Chantavorakit T."/>
        </authorList>
    </citation>
    <scope>NUCLEOTIDE SEQUENCE [LARGE SCALE GENOMIC DNA]</scope>
    <source>
        <strain evidence="3 4">RSe5-2</strain>
    </source>
</reference>
<dbReference type="Gene3D" id="3.10.310.10">
    <property type="entry name" value="Diaminopimelate Epimerase, Chain A, domain 1"/>
    <property type="match status" value="2"/>
</dbReference>
<dbReference type="SUPFAM" id="SSF54506">
    <property type="entry name" value="Diaminopimelate epimerase-like"/>
    <property type="match status" value="1"/>
</dbReference>
<keyword evidence="2" id="KW-0413">Isomerase</keyword>
<evidence type="ECO:0000256" key="2">
    <source>
        <dbReference type="ARBA" id="ARBA00023235"/>
    </source>
</evidence>
<dbReference type="PANTHER" id="PTHR13774">
    <property type="entry name" value="PHENAZINE BIOSYNTHESIS PROTEIN"/>
    <property type="match status" value="1"/>
</dbReference>
<comment type="caution">
    <text evidence="3">The sequence shown here is derived from an EMBL/GenBank/DDBJ whole genome shotgun (WGS) entry which is preliminary data.</text>
</comment>
<dbReference type="RefSeq" id="WP_270688766.1">
    <property type="nucleotide sequence ID" value="NZ_JAQFWQ010000086.1"/>
</dbReference>
<organism evidence="3 4">
    <name type="scientific">Nocardiopsis endophytica</name>
    <dbReference type="NCBI Taxonomy" id="3018445"/>
    <lineage>
        <taxon>Bacteria</taxon>
        <taxon>Bacillati</taxon>
        <taxon>Actinomycetota</taxon>
        <taxon>Actinomycetes</taxon>
        <taxon>Streptosporangiales</taxon>
        <taxon>Nocardiopsidaceae</taxon>
        <taxon>Nocardiopsis</taxon>
    </lineage>
</organism>
<name>A0ABT4U9P0_9ACTN</name>
<proteinExistence type="inferred from homology"/>
<dbReference type="PIRSF" id="PIRSF016184">
    <property type="entry name" value="PhzC_PhzF"/>
    <property type="match status" value="1"/>
</dbReference>
<evidence type="ECO:0000256" key="1">
    <source>
        <dbReference type="ARBA" id="ARBA00008270"/>
    </source>
</evidence>
<comment type="similarity">
    <text evidence="1">Belongs to the PhzF family.</text>
</comment>
<dbReference type="InterPro" id="IPR003719">
    <property type="entry name" value="Phenazine_PhzF-like"/>
</dbReference>
<dbReference type="NCBIfam" id="TIGR00654">
    <property type="entry name" value="PhzF_family"/>
    <property type="match status" value="1"/>
</dbReference>
<dbReference type="PANTHER" id="PTHR13774:SF17">
    <property type="entry name" value="PHENAZINE BIOSYNTHESIS-LIKE DOMAIN-CONTAINING PROTEIN"/>
    <property type="match status" value="1"/>
</dbReference>
<protein>
    <submittedName>
        <fullName evidence="3">PhzF family phenazine biosynthesis protein</fullName>
    </submittedName>
</protein>
<gene>
    <name evidence="3" type="ORF">O4J56_23720</name>
</gene>
<evidence type="ECO:0000313" key="3">
    <source>
        <dbReference type="EMBL" id="MDA2813673.1"/>
    </source>
</evidence>
<accession>A0ABT4U9P0</accession>
<dbReference type="Pfam" id="PF02567">
    <property type="entry name" value="PhzC-PhzF"/>
    <property type="match status" value="1"/>
</dbReference>
<dbReference type="Proteomes" id="UP001527866">
    <property type="component" value="Unassembled WGS sequence"/>
</dbReference>
<dbReference type="EMBL" id="JAQFWQ010000086">
    <property type="protein sequence ID" value="MDA2813673.1"/>
    <property type="molecule type" value="Genomic_DNA"/>
</dbReference>
<evidence type="ECO:0000313" key="4">
    <source>
        <dbReference type="Proteomes" id="UP001527866"/>
    </source>
</evidence>
<keyword evidence="4" id="KW-1185">Reference proteome</keyword>
<sequence>MTRFRVVDAFTDRPFSGNPAAVIVLDGPHDARWAQQVAAEFNLSETAFVVPDADPAADYGLRWFTPAVEVALCGHATLAAAHALAEDGVVGPIRFSTRWSGVLTVERRDGRLWMDFPAHPPQEAPVPDGLAEALGAGIVRAGTAGTGDLIVELAEESAVRGLDPAPSRLGGYAERGVIVTARADEGRPYAFVSRFFATDVGVDEDPVTGSAHTVLTPYWAERLGGTAFEALQCSARGGRLSVEVPPEEPGRVRIGGSAVTVSEGHLAV</sequence>